<reference evidence="7" key="1">
    <citation type="submission" date="2021-01" db="EMBL/GenBank/DDBJ databases">
        <title>Whole genome shotgun sequence of Cellulomonas pakistanensis NBRC 110800.</title>
        <authorList>
            <person name="Komaki H."/>
            <person name="Tamura T."/>
        </authorList>
    </citation>
    <scope>NUCLEOTIDE SEQUENCE</scope>
    <source>
        <strain evidence="7">NBRC 110800</strain>
    </source>
</reference>
<dbReference type="PANTHER" id="PTHR37981">
    <property type="entry name" value="LIPASE 2"/>
    <property type="match status" value="1"/>
</dbReference>
<proteinExistence type="predicted"/>
<accession>A0A919U4N6</accession>
<evidence type="ECO:0000256" key="2">
    <source>
        <dbReference type="PIRSR" id="PIRSR637460-2"/>
    </source>
</evidence>
<feature type="transmembrane region" description="Helical" evidence="4">
    <location>
        <begin position="897"/>
        <end position="918"/>
    </location>
</feature>
<feature type="domain" description="VWFA" evidence="6">
    <location>
        <begin position="71"/>
        <end position="302"/>
    </location>
</feature>
<gene>
    <name evidence="7" type="ORF">Cpa01nite_30570</name>
</gene>
<dbReference type="GO" id="GO:0019433">
    <property type="term" value="P:triglyceride catabolic process"/>
    <property type="evidence" value="ECO:0007669"/>
    <property type="project" value="TreeGrafter"/>
</dbReference>
<dbReference type="CDD" id="cd00198">
    <property type="entry name" value="vWFA"/>
    <property type="match status" value="1"/>
</dbReference>
<feature type="compositionally biased region" description="Low complexity" evidence="3">
    <location>
        <begin position="857"/>
        <end position="890"/>
    </location>
</feature>
<keyword evidence="5" id="KW-0732">Signal</keyword>
<dbReference type="InterPro" id="IPR037460">
    <property type="entry name" value="SEST-like"/>
</dbReference>
<evidence type="ECO:0000259" key="6">
    <source>
        <dbReference type="PROSITE" id="PS50234"/>
    </source>
</evidence>
<dbReference type="SUPFAM" id="SSF52266">
    <property type="entry name" value="SGNH hydrolase"/>
    <property type="match status" value="1"/>
</dbReference>
<dbReference type="EMBL" id="BONO01000026">
    <property type="protein sequence ID" value="GIG37676.1"/>
    <property type="molecule type" value="Genomic_DNA"/>
</dbReference>
<keyword evidence="4" id="KW-1133">Transmembrane helix</keyword>
<dbReference type="AlphaFoldDB" id="A0A919U4N6"/>
<dbReference type="GO" id="GO:0004806">
    <property type="term" value="F:triacylglycerol lipase activity"/>
    <property type="evidence" value="ECO:0007669"/>
    <property type="project" value="TreeGrafter"/>
</dbReference>
<dbReference type="Proteomes" id="UP000642125">
    <property type="component" value="Unassembled WGS sequence"/>
</dbReference>
<keyword evidence="2" id="KW-1015">Disulfide bond</keyword>
<feature type="disulfide bond" evidence="2">
    <location>
        <begin position="387"/>
        <end position="420"/>
    </location>
</feature>
<keyword evidence="8" id="KW-1185">Reference proteome</keyword>
<dbReference type="Pfam" id="PF13472">
    <property type="entry name" value="Lipase_GDSL_2"/>
    <property type="match status" value="1"/>
</dbReference>
<sequence>MSRRPTILAAAALGCVVAAGGVSPAVAAPSDSPSMTVTFPESGARVSGGDVAFRGLVSDRRTTTPDEQETRIQYVVDVSGSTASPLQDCNGDGVRDALDDFNGDGRHGDVLDCEISAVVALNAGLRGVPGSATHLRVGLTAFGTSAAAAQMDKEDESARFIPPGQTGEGKDVIPDLNVVASSLRQGLLGQYARKVVGESTNFDAALTTALSTLEQHAGPRWIFFLSDGQASVSQATLNRVDASGVNVRTFAVGNDVGSAPCAANAPLGRIAAAGGDSCIRVVDPSDLTASVVDSQPQWLDSVMVDVDGRTAQADIDPVGGWSATVPGLPTGSHTAVVTATLSDGRTLTTAVPFRVATHISYTALGDSYASGEGVSPYLYGSQEDQLCHRSRAGWPTLVSVGGDPAPLSLRDDAVFRFVACSGARIVNLDTTPQDKKVGFLWLKDEYDIPLQLDQLNPDADLVTLSIGGNDLGFAPVVTHCITRFACQSQAFIDIPSGPVTLDDWMTIRLALVGNELTGAYQAVRDRVSDDTRIVATTYPRLVSGGPEAFGNLLCWPPVLSHAERQWIRDRVDTFAAIVTDRARRPGAGLQVVDVRDDFEDRNVCDGDAHLLGPTVLRLDDLEFSPISAASFHPTERGARLYAAAVNDALRHTFVDEAIPGQPGRSADAAQAAHDVTPTRAVMARPATSAAVLPAALDPSDAAIVTDPDSVLAEYPPDVVDAVGSTTFADVFLGNGAAIDGHPACDDVVESEIVPLLAHGLAPGSEVTAETATMGADGTELGRTSTTHRVDDDGTLRSTFVAPAVGAEGLLTVSVRGIGAGGGPAVGTALATTSVDAGCRAKVADAGRLAPPETGTRPSPGGVDPDPGGAASAGTAETAPDAASASPGAPLSSTGATIAWAAAAAVLLLVGGATTRVLVRWRSGSAPETGA</sequence>
<comment type="caution">
    <text evidence="7">The sequence shown here is derived from an EMBL/GenBank/DDBJ whole genome shotgun (WGS) entry which is preliminary data.</text>
</comment>
<dbReference type="Gene3D" id="3.40.50.410">
    <property type="entry name" value="von Willebrand factor, type A domain"/>
    <property type="match status" value="1"/>
</dbReference>
<dbReference type="InterPro" id="IPR013830">
    <property type="entry name" value="SGNH_hydro"/>
</dbReference>
<feature type="active site" description="Nucleophile" evidence="1">
    <location>
        <position position="367"/>
    </location>
</feature>
<dbReference type="InterPro" id="IPR036514">
    <property type="entry name" value="SGNH_hydro_sf"/>
</dbReference>
<dbReference type="PROSITE" id="PS50234">
    <property type="entry name" value="VWFA"/>
    <property type="match status" value="1"/>
</dbReference>
<feature type="chain" id="PRO_5036859425" description="VWFA domain-containing protein" evidence="5">
    <location>
        <begin position="28"/>
        <end position="930"/>
    </location>
</feature>
<evidence type="ECO:0000313" key="8">
    <source>
        <dbReference type="Proteomes" id="UP000642125"/>
    </source>
</evidence>
<evidence type="ECO:0000313" key="7">
    <source>
        <dbReference type="EMBL" id="GIG37676.1"/>
    </source>
</evidence>
<dbReference type="SUPFAM" id="SSF53300">
    <property type="entry name" value="vWA-like"/>
    <property type="match status" value="1"/>
</dbReference>
<dbReference type="InterPro" id="IPR036465">
    <property type="entry name" value="vWFA_dom_sf"/>
</dbReference>
<protein>
    <recommendedName>
        <fullName evidence="6">VWFA domain-containing protein</fullName>
    </recommendedName>
</protein>
<evidence type="ECO:0000256" key="3">
    <source>
        <dbReference type="SAM" id="MobiDB-lite"/>
    </source>
</evidence>
<evidence type="ECO:0000256" key="1">
    <source>
        <dbReference type="PIRSR" id="PIRSR637460-1"/>
    </source>
</evidence>
<dbReference type="PANTHER" id="PTHR37981:SF1">
    <property type="entry name" value="SGNH HYDROLASE-TYPE ESTERASE DOMAIN-CONTAINING PROTEIN"/>
    <property type="match status" value="1"/>
</dbReference>
<evidence type="ECO:0000256" key="4">
    <source>
        <dbReference type="SAM" id="Phobius"/>
    </source>
</evidence>
<feature type="active site" evidence="1">
    <location>
        <position position="632"/>
    </location>
</feature>
<dbReference type="CDD" id="cd01823">
    <property type="entry name" value="SEST_like"/>
    <property type="match status" value="1"/>
</dbReference>
<organism evidence="7 8">
    <name type="scientific">Cellulomonas pakistanensis</name>
    <dbReference type="NCBI Taxonomy" id="992287"/>
    <lineage>
        <taxon>Bacteria</taxon>
        <taxon>Bacillati</taxon>
        <taxon>Actinomycetota</taxon>
        <taxon>Actinomycetes</taxon>
        <taxon>Micrococcales</taxon>
        <taxon>Cellulomonadaceae</taxon>
        <taxon>Cellulomonas</taxon>
    </lineage>
</organism>
<feature type="signal peptide" evidence="5">
    <location>
        <begin position="1"/>
        <end position="27"/>
    </location>
</feature>
<feature type="region of interest" description="Disordered" evidence="3">
    <location>
        <begin position="843"/>
        <end position="890"/>
    </location>
</feature>
<name>A0A919U4N6_9CELL</name>
<keyword evidence="4" id="KW-0472">Membrane</keyword>
<dbReference type="Gene3D" id="3.40.50.1110">
    <property type="entry name" value="SGNH hydrolase"/>
    <property type="match status" value="1"/>
</dbReference>
<dbReference type="InterPro" id="IPR002035">
    <property type="entry name" value="VWF_A"/>
</dbReference>
<keyword evidence="4" id="KW-0812">Transmembrane</keyword>
<evidence type="ECO:0000256" key="5">
    <source>
        <dbReference type="SAM" id="SignalP"/>
    </source>
</evidence>
<dbReference type="PROSITE" id="PS51257">
    <property type="entry name" value="PROKAR_LIPOPROTEIN"/>
    <property type="match status" value="1"/>
</dbReference>